<dbReference type="InterPro" id="IPR056792">
    <property type="entry name" value="PRC_RimM"/>
</dbReference>
<evidence type="ECO:0000313" key="9">
    <source>
        <dbReference type="Proteomes" id="UP000199561"/>
    </source>
</evidence>
<dbReference type="HAMAP" id="MF_00014">
    <property type="entry name" value="Ribosome_mat_RimM"/>
    <property type="match status" value="1"/>
</dbReference>
<reference evidence="8 9" key="1">
    <citation type="submission" date="2016-10" db="EMBL/GenBank/DDBJ databases">
        <authorList>
            <person name="de Groot N.N."/>
        </authorList>
    </citation>
    <scope>NUCLEOTIDE SEQUENCE [LARGE SCALE GENOMIC DNA]</scope>
    <source>
        <strain evidence="8 9">Nm146</strain>
    </source>
</reference>
<organism evidence="8 9">
    <name type="scientific">Nitrosomonas nitrosa</name>
    <dbReference type="NCBI Taxonomy" id="52442"/>
    <lineage>
        <taxon>Bacteria</taxon>
        <taxon>Pseudomonadati</taxon>
        <taxon>Pseudomonadota</taxon>
        <taxon>Betaproteobacteria</taxon>
        <taxon>Nitrosomonadales</taxon>
        <taxon>Nitrosomonadaceae</taxon>
        <taxon>Nitrosomonas</taxon>
    </lineage>
</organism>
<feature type="domain" description="RimM N-terminal" evidence="6">
    <location>
        <begin position="4"/>
        <end position="87"/>
    </location>
</feature>
<dbReference type="Gene3D" id="2.30.30.240">
    <property type="entry name" value="PRC-barrel domain"/>
    <property type="match status" value="1"/>
</dbReference>
<accession>A0A1I4TR68</accession>
<comment type="domain">
    <text evidence="5">The PRC barrel domain binds ribosomal protein uS19.</text>
</comment>
<comment type="similarity">
    <text evidence="5">Belongs to the RimM family.</text>
</comment>
<dbReference type="NCBIfam" id="TIGR02273">
    <property type="entry name" value="16S_RimM"/>
    <property type="match status" value="1"/>
</dbReference>
<dbReference type="InterPro" id="IPR036976">
    <property type="entry name" value="RimM_N_sf"/>
</dbReference>
<dbReference type="AlphaFoldDB" id="A0A1I4TR68"/>
<evidence type="ECO:0000256" key="4">
    <source>
        <dbReference type="ARBA" id="ARBA00023186"/>
    </source>
</evidence>
<dbReference type="Pfam" id="PF24986">
    <property type="entry name" value="PRC_RimM"/>
    <property type="match status" value="1"/>
</dbReference>
<comment type="subunit">
    <text evidence="5">Binds ribosomal protein uS19.</text>
</comment>
<dbReference type="InterPro" id="IPR009000">
    <property type="entry name" value="Transl_B-barrel_sf"/>
</dbReference>
<gene>
    <name evidence="5" type="primary">rimM</name>
    <name evidence="8" type="ORF">SAMN05421880_13413</name>
</gene>
<keyword evidence="3 5" id="KW-0698">rRNA processing</keyword>
<dbReference type="Pfam" id="PF01782">
    <property type="entry name" value="RimM"/>
    <property type="match status" value="1"/>
</dbReference>
<dbReference type="PANTHER" id="PTHR33692:SF1">
    <property type="entry name" value="RIBOSOME MATURATION FACTOR RIMM"/>
    <property type="match status" value="1"/>
</dbReference>
<dbReference type="STRING" id="52442.SAMN05421880_13413"/>
<dbReference type="SUPFAM" id="SSF50346">
    <property type="entry name" value="PRC-barrel domain"/>
    <property type="match status" value="1"/>
</dbReference>
<dbReference type="EMBL" id="FOUF01000034">
    <property type="protein sequence ID" value="SFM79198.1"/>
    <property type="molecule type" value="Genomic_DNA"/>
</dbReference>
<dbReference type="GO" id="GO:0006364">
    <property type="term" value="P:rRNA processing"/>
    <property type="evidence" value="ECO:0007669"/>
    <property type="project" value="UniProtKB-UniRule"/>
</dbReference>
<evidence type="ECO:0000313" key="8">
    <source>
        <dbReference type="EMBL" id="SFM79198.1"/>
    </source>
</evidence>
<dbReference type="GO" id="GO:0043022">
    <property type="term" value="F:ribosome binding"/>
    <property type="evidence" value="ECO:0007669"/>
    <property type="project" value="InterPro"/>
</dbReference>
<dbReference type="GO" id="GO:0005840">
    <property type="term" value="C:ribosome"/>
    <property type="evidence" value="ECO:0007669"/>
    <property type="project" value="InterPro"/>
</dbReference>
<dbReference type="InterPro" id="IPR002676">
    <property type="entry name" value="RimM_N"/>
</dbReference>
<dbReference type="GO" id="GO:0005737">
    <property type="term" value="C:cytoplasm"/>
    <property type="evidence" value="ECO:0007669"/>
    <property type="project" value="UniProtKB-SubCell"/>
</dbReference>
<dbReference type="Gene3D" id="2.40.30.60">
    <property type="entry name" value="RimM"/>
    <property type="match status" value="1"/>
</dbReference>
<sequence length="171" mass="19661">MVPMGHVIGPFGILGWVKIAHYTDHLENLLDYPVWWLGKQSEDTWKAMNVVSYNIHDNRLTVAFEECCDRTQASQLKGMQIAVPRNQLPSLPETGEEGYYWSDLIGMNVLNLQQEEFGNVIGLLRTGANDVLQVRSMKEDQQERLVPFIDQVIVEVDLKTRKIIIDWGLDY</sequence>
<protein>
    <recommendedName>
        <fullName evidence="5">Ribosome maturation factor RimM</fullName>
    </recommendedName>
</protein>
<name>A0A1I4TR68_9PROT</name>
<evidence type="ECO:0000256" key="5">
    <source>
        <dbReference type="HAMAP-Rule" id="MF_00014"/>
    </source>
</evidence>
<dbReference type="InterPro" id="IPR011033">
    <property type="entry name" value="PRC_barrel-like_sf"/>
</dbReference>
<evidence type="ECO:0000259" key="7">
    <source>
        <dbReference type="Pfam" id="PF24986"/>
    </source>
</evidence>
<evidence type="ECO:0000259" key="6">
    <source>
        <dbReference type="Pfam" id="PF01782"/>
    </source>
</evidence>
<dbReference type="PANTHER" id="PTHR33692">
    <property type="entry name" value="RIBOSOME MATURATION FACTOR RIMM"/>
    <property type="match status" value="1"/>
</dbReference>
<comment type="subcellular location">
    <subcellularLocation>
        <location evidence="5">Cytoplasm</location>
    </subcellularLocation>
</comment>
<dbReference type="GO" id="GO:0042274">
    <property type="term" value="P:ribosomal small subunit biogenesis"/>
    <property type="evidence" value="ECO:0007669"/>
    <property type="project" value="UniProtKB-UniRule"/>
</dbReference>
<dbReference type="SUPFAM" id="SSF50447">
    <property type="entry name" value="Translation proteins"/>
    <property type="match status" value="1"/>
</dbReference>
<keyword evidence="2 5" id="KW-0690">Ribosome biogenesis</keyword>
<keyword evidence="9" id="KW-1185">Reference proteome</keyword>
<dbReference type="InterPro" id="IPR011961">
    <property type="entry name" value="RimM"/>
</dbReference>
<keyword evidence="1 5" id="KW-0963">Cytoplasm</keyword>
<comment type="function">
    <text evidence="5">An accessory protein needed during the final step in the assembly of 30S ribosomal subunit, possibly for assembly of the head region. Essential for efficient processing of 16S rRNA. May be needed both before and after RbfA during the maturation of 16S rRNA. It has affinity for free ribosomal 30S subunits but not for 70S ribosomes.</text>
</comment>
<evidence type="ECO:0000256" key="3">
    <source>
        <dbReference type="ARBA" id="ARBA00022552"/>
    </source>
</evidence>
<feature type="domain" description="Ribosome maturation factor RimM PRC barrel" evidence="7">
    <location>
        <begin position="101"/>
        <end position="167"/>
    </location>
</feature>
<proteinExistence type="inferred from homology"/>
<evidence type="ECO:0000256" key="1">
    <source>
        <dbReference type="ARBA" id="ARBA00022490"/>
    </source>
</evidence>
<keyword evidence="4 5" id="KW-0143">Chaperone</keyword>
<dbReference type="Proteomes" id="UP000199561">
    <property type="component" value="Unassembled WGS sequence"/>
</dbReference>
<evidence type="ECO:0000256" key="2">
    <source>
        <dbReference type="ARBA" id="ARBA00022517"/>
    </source>
</evidence>